<keyword evidence="2" id="KW-1185">Reference proteome</keyword>
<evidence type="ECO:0000313" key="1">
    <source>
        <dbReference type="EMBL" id="AZU98732.1"/>
    </source>
</evidence>
<dbReference type="KEGG" id="vg:55811449"/>
<dbReference type="Proteomes" id="UP000287416">
    <property type="component" value="Segment"/>
</dbReference>
<sequence>MSNKALIAKINKMPKPTNTTAISRAEFDAILTNPELTVVEKHFHNHLETNVVLFVIKDNEIDYVAVMEVTSEGTRIYKEV</sequence>
<name>A0A3Q9R773_9CAUD</name>
<protein>
    <submittedName>
        <fullName evidence="1">Cef protein</fullName>
    </submittedName>
</protein>
<dbReference type="RefSeq" id="YP_009882153.1">
    <property type="nucleotide sequence ID" value="NC_049445.1"/>
</dbReference>
<proteinExistence type="predicted"/>
<evidence type="ECO:0000313" key="2">
    <source>
        <dbReference type="Proteomes" id="UP000287416"/>
    </source>
</evidence>
<dbReference type="GeneID" id="55811449"/>
<accession>A0A3Q9R773</accession>
<organism evidence="1 2">
    <name type="scientific">Acinetobacter phage AbTZA1</name>
    <dbReference type="NCBI Taxonomy" id="2500827"/>
    <lineage>
        <taxon>Viruses</taxon>
        <taxon>Duplodnaviria</taxon>
        <taxon>Heunggongvirae</taxon>
        <taxon>Uroviricota</taxon>
        <taxon>Caudoviricetes</taxon>
        <taxon>Pantevenvirales</taxon>
        <taxon>Straboviridae</taxon>
        <taxon>Twarogvirinae</taxon>
        <taxon>Hadassahvirus</taxon>
        <taxon>Hadassahvirus azbtza1</taxon>
    </lineage>
</organism>
<dbReference type="EMBL" id="MK278860">
    <property type="protein sequence ID" value="AZU98732.1"/>
    <property type="molecule type" value="Genomic_DNA"/>
</dbReference>
<dbReference type="InterPro" id="IPR056952">
    <property type="entry name" value="T4_Cef"/>
</dbReference>
<dbReference type="Pfam" id="PF24050">
    <property type="entry name" value="T4_Cef"/>
    <property type="match status" value="1"/>
</dbReference>
<reference evidence="1 2" key="1">
    <citation type="submission" date="2018-12" db="EMBL/GenBank/DDBJ databases">
        <title>Successful treatment of antibiotic resistant microbial bone infection with bacteriophages.</title>
        <authorList>
            <person name="Nir-Paz R."/>
            <person name="Gelman D."/>
            <person name="Khouri A."/>
            <person name="Sisson B.M."/>
            <person name="Fackler J."/>
            <person name="Oren S.A."/>
            <person name="Khalifa L."/>
            <person name="Rimon A."/>
            <person name="Glazer S.C."/>
            <person name="Moses A.E."/>
            <person name="Yoram W."/>
            <person name="Schooley R.T."/>
            <person name="Hazan R."/>
        </authorList>
    </citation>
    <scope>NUCLEOTIDE SEQUENCE [LARGE SCALE GENOMIC DNA]</scope>
</reference>